<protein>
    <recommendedName>
        <fullName evidence="1">Helix-turn-helix type 11 domain-containing protein</fullName>
    </recommendedName>
</protein>
<dbReference type="Gene3D" id="1.10.10.10">
    <property type="entry name" value="Winged helix-like DNA-binding domain superfamily/Winged helix DNA-binding domain"/>
    <property type="match status" value="1"/>
</dbReference>
<dbReference type="RefSeq" id="WP_338226101.1">
    <property type="nucleotide sequence ID" value="NZ_BTPD01000017.1"/>
</dbReference>
<evidence type="ECO:0000259" key="1">
    <source>
        <dbReference type="Pfam" id="PF08279"/>
    </source>
</evidence>
<proteinExistence type="predicted"/>
<dbReference type="InterPro" id="IPR013196">
    <property type="entry name" value="HTH_11"/>
</dbReference>
<name>A0ABQ6PTT9_9BACT</name>
<reference evidence="2 3" key="1">
    <citation type="submission" date="2023-08" db="EMBL/GenBank/DDBJ databases">
        <title>Draft genome sequence of Algoriphagus confluentis.</title>
        <authorList>
            <person name="Takatani N."/>
            <person name="Hosokawa M."/>
            <person name="Sawabe T."/>
        </authorList>
    </citation>
    <scope>NUCLEOTIDE SEQUENCE [LARGE SCALE GENOMIC DNA]</scope>
    <source>
        <strain evidence="2 3">NBRC 111222</strain>
    </source>
</reference>
<dbReference type="Pfam" id="PF08279">
    <property type="entry name" value="HTH_11"/>
    <property type="match status" value="1"/>
</dbReference>
<accession>A0ABQ6PTT9</accession>
<dbReference type="InterPro" id="IPR036388">
    <property type="entry name" value="WH-like_DNA-bd_sf"/>
</dbReference>
<comment type="caution">
    <text evidence="2">The sequence shown here is derived from an EMBL/GenBank/DDBJ whole genome shotgun (WGS) entry which is preliminary data.</text>
</comment>
<dbReference type="EMBL" id="BTPD01000017">
    <property type="protein sequence ID" value="GMQ31337.1"/>
    <property type="molecule type" value="Genomic_DNA"/>
</dbReference>
<gene>
    <name evidence="2" type="ORF">Aconfl_39810</name>
</gene>
<keyword evidence="3" id="KW-1185">Reference proteome</keyword>
<dbReference type="InterPro" id="IPR036390">
    <property type="entry name" value="WH_DNA-bd_sf"/>
</dbReference>
<dbReference type="SUPFAM" id="SSF46785">
    <property type="entry name" value="Winged helix' DNA-binding domain"/>
    <property type="match status" value="1"/>
</dbReference>
<feature type="domain" description="Helix-turn-helix type 11" evidence="1">
    <location>
        <begin position="9"/>
        <end position="47"/>
    </location>
</feature>
<dbReference type="Proteomes" id="UP001338309">
    <property type="component" value="Unassembled WGS sequence"/>
</dbReference>
<evidence type="ECO:0000313" key="3">
    <source>
        <dbReference type="Proteomes" id="UP001338309"/>
    </source>
</evidence>
<organism evidence="2 3">
    <name type="scientific">Algoriphagus confluentis</name>
    <dbReference type="NCBI Taxonomy" id="1697556"/>
    <lineage>
        <taxon>Bacteria</taxon>
        <taxon>Pseudomonadati</taxon>
        <taxon>Bacteroidota</taxon>
        <taxon>Cytophagia</taxon>
        <taxon>Cytophagales</taxon>
        <taxon>Cyclobacteriaceae</taxon>
        <taxon>Algoriphagus</taxon>
    </lineage>
</organism>
<evidence type="ECO:0000313" key="2">
    <source>
        <dbReference type="EMBL" id="GMQ31337.1"/>
    </source>
</evidence>
<sequence>MAGLKYYERTKLLIELIEKRKTGSPEDLAKKLQVHKRTVYRILDDLRLSESIEIVFCKESKSYIFSEKK</sequence>